<dbReference type="InterPro" id="IPR015919">
    <property type="entry name" value="Cadherin-like_sf"/>
</dbReference>
<feature type="domain" description="Cadherin" evidence="21">
    <location>
        <begin position="374"/>
        <end position="485"/>
    </location>
</feature>
<feature type="compositionally biased region" description="Low complexity" evidence="18">
    <location>
        <begin position="836"/>
        <end position="852"/>
    </location>
</feature>
<keyword evidence="13 19" id="KW-0472">Membrane</keyword>
<dbReference type="InterPro" id="IPR020894">
    <property type="entry name" value="Cadherin_CS"/>
</dbReference>
<evidence type="ECO:0000256" key="17">
    <source>
        <dbReference type="RuleBase" id="RU004358"/>
    </source>
</evidence>
<dbReference type="Pfam" id="PF01049">
    <property type="entry name" value="CADH_Y-type_LIR"/>
    <property type="match status" value="1"/>
</dbReference>
<evidence type="ECO:0000313" key="22">
    <source>
        <dbReference type="Proteomes" id="UP000515150"/>
    </source>
</evidence>
<dbReference type="FunFam" id="2.60.40.60:FF:000068">
    <property type="entry name" value="Desmoglein 1"/>
    <property type="match status" value="1"/>
</dbReference>
<keyword evidence="12 19" id="KW-1133">Transmembrane helix</keyword>
<evidence type="ECO:0000256" key="14">
    <source>
        <dbReference type="ARBA" id="ARBA00023180"/>
    </source>
</evidence>
<feature type="signal peptide" evidence="20">
    <location>
        <begin position="1"/>
        <end position="24"/>
    </location>
</feature>
<feature type="domain" description="Cadherin" evidence="21">
    <location>
        <begin position="255"/>
        <end position="373"/>
    </location>
</feature>
<evidence type="ECO:0000256" key="1">
    <source>
        <dbReference type="ARBA" id="ARBA00004251"/>
    </source>
</evidence>
<dbReference type="InterPro" id="IPR050971">
    <property type="entry name" value="Cadherin-domain_protein"/>
</dbReference>
<dbReference type="Gene3D" id="4.10.900.10">
    <property type="entry name" value="TCF3-CBD (Catenin binding domain)"/>
    <property type="match status" value="1"/>
</dbReference>
<dbReference type="GO" id="GO:0055113">
    <property type="term" value="P:epiboly involved in gastrulation with mouth forming second"/>
    <property type="evidence" value="ECO:0007669"/>
    <property type="project" value="UniProtKB-ARBA"/>
</dbReference>
<dbReference type="PRINTS" id="PR01818">
    <property type="entry name" value="DESMOCADHERN"/>
</dbReference>
<name>A0A6P7KYF4_BETSP</name>
<dbReference type="SUPFAM" id="SSF49313">
    <property type="entry name" value="Cadherin-like"/>
    <property type="match status" value="5"/>
</dbReference>
<dbReference type="InParanoid" id="A0A6P7KYF4"/>
<dbReference type="PROSITE" id="PS50268">
    <property type="entry name" value="CADHERIN_2"/>
    <property type="match status" value="4"/>
</dbReference>
<feature type="transmembrane region" description="Helical" evidence="19">
    <location>
        <begin position="600"/>
        <end position="626"/>
    </location>
</feature>
<keyword evidence="6" id="KW-0479">Metal-binding</keyword>
<dbReference type="InterPro" id="IPR000233">
    <property type="entry name" value="Cadherin_Y-type_LIR"/>
</dbReference>
<gene>
    <name evidence="23" type="primary">LOC114844350</name>
</gene>
<dbReference type="FunFam" id="4.10.900.10:FF:000003">
    <property type="entry name" value="Desmoglein 1"/>
    <property type="match status" value="1"/>
</dbReference>
<keyword evidence="7 20" id="KW-0732">Signal</keyword>
<evidence type="ECO:0000256" key="11">
    <source>
        <dbReference type="ARBA" id="ARBA00022949"/>
    </source>
</evidence>
<accession>A0A6P7KYF4</accession>
<feature type="chain" id="PRO_5028160520" evidence="20">
    <location>
        <begin position="25"/>
        <end position="1092"/>
    </location>
</feature>
<dbReference type="CDD" id="cd11304">
    <property type="entry name" value="Cadherin_repeat"/>
    <property type="match status" value="4"/>
</dbReference>
<dbReference type="Gene3D" id="2.60.40.60">
    <property type="entry name" value="Cadherins"/>
    <property type="match status" value="5"/>
</dbReference>
<dbReference type="GO" id="GO:0007156">
    <property type="term" value="P:homophilic cell adhesion via plasma membrane adhesion molecules"/>
    <property type="evidence" value="ECO:0007669"/>
    <property type="project" value="InterPro"/>
</dbReference>
<dbReference type="FunFam" id="2.60.40.60:FF:000031">
    <property type="entry name" value="Cadherin 3"/>
    <property type="match status" value="1"/>
</dbReference>
<dbReference type="InterPro" id="IPR027397">
    <property type="entry name" value="Catenin-bd_sf"/>
</dbReference>
<evidence type="ECO:0000256" key="8">
    <source>
        <dbReference type="ARBA" id="ARBA00022737"/>
    </source>
</evidence>
<evidence type="ECO:0000256" key="4">
    <source>
        <dbReference type="ARBA" id="ARBA00022685"/>
    </source>
</evidence>
<feature type="domain" description="Cadherin" evidence="21">
    <location>
        <begin position="63"/>
        <end position="144"/>
    </location>
</feature>
<evidence type="ECO:0000256" key="19">
    <source>
        <dbReference type="SAM" id="Phobius"/>
    </source>
</evidence>
<dbReference type="Proteomes" id="UP000515150">
    <property type="component" value="Chromosome 17"/>
</dbReference>
<dbReference type="GO" id="GO:0005886">
    <property type="term" value="C:plasma membrane"/>
    <property type="evidence" value="ECO:0007669"/>
    <property type="project" value="UniProtKB-SubCell"/>
</dbReference>
<evidence type="ECO:0000313" key="23">
    <source>
        <dbReference type="RefSeq" id="XP_028987487.1"/>
    </source>
</evidence>
<evidence type="ECO:0000256" key="5">
    <source>
        <dbReference type="ARBA" id="ARBA00022692"/>
    </source>
</evidence>
<dbReference type="PROSITE" id="PS00232">
    <property type="entry name" value="CADHERIN_1"/>
    <property type="match status" value="2"/>
</dbReference>
<feature type="compositionally biased region" description="Basic and acidic residues" evidence="18">
    <location>
        <begin position="857"/>
        <end position="869"/>
    </location>
</feature>
<evidence type="ECO:0000256" key="16">
    <source>
        <dbReference type="RuleBase" id="RU003318"/>
    </source>
</evidence>
<keyword evidence="9 15" id="KW-0106">Calcium</keyword>
<protein>
    <submittedName>
        <fullName evidence="23">Desmoglein-2-like protein</fullName>
    </submittedName>
</protein>
<keyword evidence="4" id="KW-0165">Cleavage on pair of basic residues</keyword>
<feature type="region of interest" description="Disordered" evidence="18">
    <location>
        <begin position="836"/>
        <end position="874"/>
    </location>
</feature>
<dbReference type="InterPro" id="IPR002126">
    <property type="entry name" value="Cadherin-like_dom"/>
</dbReference>
<keyword evidence="5 16" id="KW-0812">Transmembrane</keyword>
<evidence type="ECO:0000256" key="12">
    <source>
        <dbReference type="ARBA" id="ARBA00022989"/>
    </source>
</evidence>
<comment type="function">
    <text evidence="17">A component of desmosome cell-cell junctions which are required for positive regulation of cellular adhesion. Involved in the interaction of plaque proteins and intermediate filaments mediating cell-cell adhesion.</text>
</comment>
<dbReference type="GeneID" id="114844350"/>
<evidence type="ECO:0000256" key="2">
    <source>
        <dbReference type="ARBA" id="ARBA00004568"/>
    </source>
</evidence>
<dbReference type="PANTHER" id="PTHR24025">
    <property type="entry name" value="DESMOGLEIN FAMILY MEMBER"/>
    <property type="match status" value="1"/>
</dbReference>
<dbReference type="OrthoDB" id="8961010at2759"/>
<evidence type="ECO:0000256" key="6">
    <source>
        <dbReference type="ARBA" id="ARBA00022723"/>
    </source>
</evidence>
<evidence type="ECO:0000259" key="21">
    <source>
        <dbReference type="PROSITE" id="PS50268"/>
    </source>
</evidence>
<feature type="domain" description="Cadherin" evidence="21">
    <location>
        <begin position="144"/>
        <end position="254"/>
    </location>
</feature>
<dbReference type="FunFam" id="2.60.40.60:FF:000074">
    <property type="entry name" value="Desmoglein 4"/>
    <property type="match status" value="1"/>
</dbReference>
<evidence type="ECO:0000256" key="10">
    <source>
        <dbReference type="ARBA" id="ARBA00022889"/>
    </source>
</evidence>
<dbReference type="PRINTS" id="PR00205">
    <property type="entry name" value="CADHERIN"/>
</dbReference>
<evidence type="ECO:0000256" key="3">
    <source>
        <dbReference type="ARBA" id="ARBA00022475"/>
    </source>
</evidence>
<dbReference type="GO" id="GO:0005509">
    <property type="term" value="F:calcium ion binding"/>
    <property type="evidence" value="ECO:0007669"/>
    <property type="project" value="UniProtKB-UniRule"/>
</dbReference>
<keyword evidence="3" id="KW-1003">Cell membrane</keyword>
<dbReference type="KEGG" id="bspl:114844350"/>
<evidence type="ECO:0000256" key="9">
    <source>
        <dbReference type="ARBA" id="ARBA00022837"/>
    </source>
</evidence>
<dbReference type="FunFam" id="2.60.40.60:FF:000083">
    <property type="entry name" value="Desmoglein 1"/>
    <property type="match status" value="1"/>
</dbReference>
<dbReference type="SMART" id="SM00112">
    <property type="entry name" value="CA"/>
    <property type="match status" value="4"/>
</dbReference>
<dbReference type="PANTHER" id="PTHR24025:SF1">
    <property type="entry name" value="DESMOGLEIN-2"/>
    <property type="match status" value="1"/>
</dbReference>
<dbReference type="InterPro" id="IPR009122">
    <property type="entry name" value="Desmosomal_cadherin"/>
</dbReference>
<evidence type="ECO:0000256" key="20">
    <source>
        <dbReference type="SAM" id="SignalP"/>
    </source>
</evidence>
<dbReference type="GO" id="GO:0045216">
    <property type="term" value="P:cell-cell junction organization"/>
    <property type="evidence" value="ECO:0007669"/>
    <property type="project" value="UniProtKB-ARBA"/>
</dbReference>
<dbReference type="RefSeq" id="XP_028987487.1">
    <property type="nucleotide sequence ID" value="XM_029131654.3"/>
</dbReference>
<sequence>MAPLLQISVFTLLAIALTPVPVGGSGNGPALHRQKREWIKAPRKLKENFDYTTYGDIAKIRSDKENFTKILYYLKGPGADQPPMNRFIIDQNTGFVRVTSILDREEIAVYHLIGVATYADGRDAEKQLDLNIVVEDVNDCTPVVKSQQVGSVSEMSAQGTFVMQIIATDNDEENTDRSKIFYSIAPESNPGGMFSIDPDTGKVWVQSQYIDRETKDTYKLIVRASDMNGQPGGNTGSGEVEIKVLDINDNIPTLEKETYEGSLEENTVNVEVMRVKAIDMDLINTDNWQAVYHITSGNEAGYFSITTDSETNEGIITVQKALDYEEMKEVNLQVSVSNKAAYNFGSGSMTGALHPKSYPIKINVKNQKEGPRFQPNVKVVTISEDQTSTIIRKVIANYAAIDSDTLQKATNVRYAKIVDEDNWLFIDEKTADISLNKLPDRESKYLVNGTYYAKVICISNETPSKTATGTIAIQVEDFNDHCPILTTTSHSMCLDNKVIYVTAVDKDEFPNSAPFEFSVVQGSSNGKWAVEQLNETTAILRDQGNLWPGKHKVSVVVKDQQGKACADVQVINLAVCTCTEQIKTCSGRSTATSTFGPGGILLLLLGLLLLLLLPLLLLFCLCGGVAAMGDFKAIPFDTTEKLMSYHTEGQGEDKEVPLLHIPVEVDGVTTNARNVNTFGRKGFQGGMTEFGAGGGGAGLGAVNTTMLTTENMHMYNQYGHYGGHDEMDFRGAGGQNMYRHKAGAFDGMAVSDQFLEEYYLGKTEYAAQQSQEQDGLQAFGYEGRGSLAGSVGCCSLLENDNDLSFLDDLGPKFKTLAEICQGSTLVAESESAHVSLPPVRPVSPVRPSTSTHSHVHTHTETVRDRDRVSTLDTSNVASGSSTIFQEERITEKRQGASSIPKVIPSQTLLIQQPTMYYAATPMYVVEPNPQVVLVAGGSQQAVGQVGTVGLNTGLMQVGGLQGSQGVVLVDRQVGVGGGAAQVAQGISQGTVSRSRQVLVVENGSAGGEQGRAQGSAQIGQRSAVAGLQQGFDATSQGLQVKGQTFSLGSRGSAGSNEDFALSATPRVQGSQRVVIQKKVLVTERNVESSTRA</sequence>
<keyword evidence="11" id="KW-0965">Cell junction</keyword>
<evidence type="ECO:0000256" key="7">
    <source>
        <dbReference type="ARBA" id="ARBA00022729"/>
    </source>
</evidence>
<evidence type="ECO:0000256" key="13">
    <source>
        <dbReference type="ARBA" id="ARBA00023136"/>
    </source>
</evidence>
<organism evidence="22 23">
    <name type="scientific">Betta splendens</name>
    <name type="common">Siamese fighting fish</name>
    <dbReference type="NCBI Taxonomy" id="158456"/>
    <lineage>
        <taxon>Eukaryota</taxon>
        <taxon>Metazoa</taxon>
        <taxon>Chordata</taxon>
        <taxon>Craniata</taxon>
        <taxon>Vertebrata</taxon>
        <taxon>Euteleostomi</taxon>
        <taxon>Actinopterygii</taxon>
        <taxon>Neopterygii</taxon>
        <taxon>Teleostei</taxon>
        <taxon>Neoteleostei</taxon>
        <taxon>Acanthomorphata</taxon>
        <taxon>Anabantaria</taxon>
        <taxon>Anabantiformes</taxon>
        <taxon>Anabantoidei</taxon>
        <taxon>Osphronemidae</taxon>
        <taxon>Betta</taxon>
    </lineage>
</organism>
<dbReference type="FunFam" id="2.60.40.60:FF:000011">
    <property type="entry name" value="Cadherin 1"/>
    <property type="match status" value="1"/>
</dbReference>
<evidence type="ECO:0000256" key="15">
    <source>
        <dbReference type="PROSITE-ProRule" id="PRU00043"/>
    </source>
</evidence>
<keyword evidence="22" id="KW-1185">Reference proteome</keyword>
<dbReference type="AlphaFoldDB" id="A0A6P7KYF4"/>
<keyword evidence="10 16" id="KW-0130">Cell adhesion</keyword>
<comment type="subcellular location">
    <subcellularLocation>
        <location evidence="2">Cell junction</location>
        <location evidence="2">Desmosome</location>
    </subcellularLocation>
    <subcellularLocation>
        <location evidence="1 16">Cell membrane</location>
        <topology evidence="1 16">Single-pass type I membrane protein</topology>
    </subcellularLocation>
</comment>
<dbReference type="Pfam" id="PF00028">
    <property type="entry name" value="Cadherin"/>
    <property type="match status" value="4"/>
</dbReference>
<keyword evidence="8" id="KW-0677">Repeat</keyword>
<proteinExistence type="predicted"/>
<reference evidence="23" key="1">
    <citation type="submission" date="2025-08" db="UniProtKB">
        <authorList>
            <consortium name="RefSeq"/>
        </authorList>
    </citation>
    <scope>IDENTIFICATION</scope>
</reference>
<dbReference type="GO" id="GO:0030057">
    <property type="term" value="C:desmosome"/>
    <property type="evidence" value="ECO:0007669"/>
    <property type="project" value="UniProtKB-SubCell"/>
</dbReference>
<keyword evidence="14" id="KW-0325">Glycoprotein</keyword>
<evidence type="ECO:0000256" key="18">
    <source>
        <dbReference type="SAM" id="MobiDB-lite"/>
    </source>
</evidence>